<keyword evidence="2" id="KW-0178">Competence</keyword>
<dbReference type="InterPro" id="IPR053468">
    <property type="entry name" value="ComGE-like"/>
</dbReference>
<dbReference type="EMBL" id="JACHEP010000013">
    <property type="protein sequence ID" value="MBB5325224.1"/>
    <property type="molecule type" value="Genomic_DNA"/>
</dbReference>
<reference evidence="4 5" key="1">
    <citation type="submission" date="2020-08" db="EMBL/GenBank/DDBJ databases">
        <title>Genomic Encyclopedia of Type Strains, Phase IV (KMG-IV): sequencing the most valuable type-strain genomes for metagenomic binning, comparative biology and taxonomic classification.</title>
        <authorList>
            <person name="Goeker M."/>
        </authorList>
    </citation>
    <scope>NUCLEOTIDE SEQUENCE [LARGE SCALE GENOMIC DNA]</scope>
    <source>
        <strain evidence="4 5">DSM 16325</strain>
    </source>
</reference>
<organism evidence="4 5">
    <name type="scientific">Anoxybacteroides tepidamans</name>
    <dbReference type="NCBI Taxonomy" id="265948"/>
    <lineage>
        <taxon>Bacteria</taxon>
        <taxon>Bacillati</taxon>
        <taxon>Bacillota</taxon>
        <taxon>Bacilli</taxon>
        <taxon>Bacillales</taxon>
        <taxon>Anoxybacillaceae</taxon>
        <taxon>Anoxybacteroides</taxon>
    </lineage>
</organism>
<evidence type="ECO:0000256" key="1">
    <source>
        <dbReference type="ARBA" id="ARBA00004241"/>
    </source>
</evidence>
<proteinExistence type="predicted"/>
<dbReference type="RefSeq" id="WP_183254571.1">
    <property type="nucleotide sequence ID" value="NZ_JACHEP010000013.1"/>
</dbReference>
<dbReference type="AlphaFoldDB" id="A0A7W8IT22"/>
<comment type="caution">
    <text evidence="4">The sequence shown here is derived from an EMBL/GenBank/DDBJ whole genome shotgun (WGS) entry which is preliminary data.</text>
</comment>
<evidence type="ECO:0000313" key="5">
    <source>
        <dbReference type="Proteomes" id="UP000520011"/>
    </source>
</evidence>
<dbReference type="InterPro" id="IPR012902">
    <property type="entry name" value="N_methyl_site"/>
</dbReference>
<dbReference type="Proteomes" id="UP000520011">
    <property type="component" value="Unassembled WGS sequence"/>
</dbReference>
<dbReference type="NCBIfam" id="NF041013">
    <property type="entry name" value="T4P_ComGE"/>
    <property type="match status" value="1"/>
</dbReference>
<dbReference type="GO" id="GO:0009986">
    <property type="term" value="C:cell surface"/>
    <property type="evidence" value="ECO:0007669"/>
    <property type="project" value="UniProtKB-SubCell"/>
</dbReference>
<protein>
    <submittedName>
        <fullName evidence="4">Competence protein ComGE</fullName>
    </submittedName>
</protein>
<gene>
    <name evidence="4" type="ORF">HNQ34_002324</name>
</gene>
<dbReference type="GO" id="GO:0030420">
    <property type="term" value="P:establishment of competence for transformation"/>
    <property type="evidence" value="ECO:0007669"/>
    <property type="project" value="UniProtKB-KW"/>
</dbReference>
<keyword evidence="5" id="KW-1185">Reference proteome</keyword>
<keyword evidence="3" id="KW-1133">Transmembrane helix</keyword>
<comment type="subcellular location">
    <subcellularLocation>
        <location evidence="1">Cell surface</location>
    </subcellularLocation>
</comment>
<evidence type="ECO:0000256" key="3">
    <source>
        <dbReference type="SAM" id="Phobius"/>
    </source>
</evidence>
<dbReference type="Pfam" id="PF07963">
    <property type="entry name" value="N_methyl"/>
    <property type="match status" value="1"/>
</dbReference>
<evidence type="ECO:0000313" key="4">
    <source>
        <dbReference type="EMBL" id="MBB5325224.1"/>
    </source>
</evidence>
<evidence type="ECO:0000256" key="2">
    <source>
        <dbReference type="ARBA" id="ARBA00023287"/>
    </source>
</evidence>
<keyword evidence="3" id="KW-0472">Membrane</keyword>
<keyword evidence="3" id="KW-0812">Transmembrane</keyword>
<feature type="transmembrane region" description="Helical" evidence="3">
    <location>
        <begin position="14"/>
        <end position="36"/>
    </location>
</feature>
<sequence>MSKNCDGFTFVETIVSLVLLLFITTALLPLVTHIMVERQNAALKSEAQQLLNDEMSNHDQSTEKTVTIRGVVYTVSWTNEGNKIKKACVRWNDYVDRIVERCGYVKQ</sequence>
<name>A0A7W8IT22_9BACL</name>
<accession>A0A7W8IT22</accession>